<keyword evidence="4" id="KW-1185">Reference proteome</keyword>
<evidence type="ECO:0000313" key="4">
    <source>
        <dbReference type="Proteomes" id="UP000235371"/>
    </source>
</evidence>
<feature type="compositionally biased region" description="Polar residues" evidence="1">
    <location>
        <begin position="110"/>
        <end position="123"/>
    </location>
</feature>
<feature type="region of interest" description="Disordered" evidence="1">
    <location>
        <begin position="233"/>
        <end position="268"/>
    </location>
</feature>
<feature type="domain" description="Clr5" evidence="2">
    <location>
        <begin position="137"/>
        <end position="189"/>
    </location>
</feature>
<feature type="compositionally biased region" description="Polar residues" evidence="1">
    <location>
        <begin position="66"/>
        <end position="80"/>
    </location>
</feature>
<dbReference type="GeneID" id="36595568"/>
<dbReference type="PANTHER" id="PTHR38788">
    <property type="entry name" value="CLR5 DOMAIN-CONTAINING PROTEIN"/>
    <property type="match status" value="1"/>
</dbReference>
<reference evidence="3 4" key="1">
    <citation type="submission" date="2016-04" db="EMBL/GenBank/DDBJ databases">
        <title>A degradative enzymes factory behind the ericoid mycorrhizal symbiosis.</title>
        <authorList>
            <consortium name="DOE Joint Genome Institute"/>
            <person name="Martino E."/>
            <person name="Morin E."/>
            <person name="Grelet G."/>
            <person name="Kuo A."/>
            <person name="Kohler A."/>
            <person name="Daghino S."/>
            <person name="Barry K."/>
            <person name="Choi C."/>
            <person name="Cichocki N."/>
            <person name="Clum A."/>
            <person name="Copeland A."/>
            <person name="Hainaut M."/>
            <person name="Haridas S."/>
            <person name="Labutti K."/>
            <person name="Lindquist E."/>
            <person name="Lipzen A."/>
            <person name="Khouja H.-R."/>
            <person name="Murat C."/>
            <person name="Ohm R."/>
            <person name="Olson A."/>
            <person name="Spatafora J."/>
            <person name="Veneault-Fourrey C."/>
            <person name="Henrissat B."/>
            <person name="Grigoriev I."/>
            <person name="Martin F."/>
            <person name="Perotto S."/>
        </authorList>
    </citation>
    <scope>NUCLEOTIDE SEQUENCE [LARGE SCALE GENOMIC DNA]</scope>
    <source>
        <strain evidence="3 4">E</strain>
    </source>
</reference>
<dbReference type="RefSeq" id="XP_024728266.1">
    <property type="nucleotide sequence ID" value="XM_024887492.1"/>
</dbReference>
<dbReference type="Proteomes" id="UP000235371">
    <property type="component" value="Unassembled WGS sequence"/>
</dbReference>
<accession>A0A2J6SKR0</accession>
<dbReference type="OrthoDB" id="3557985at2759"/>
<dbReference type="PANTHER" id="PTHR38788:SF3">
    <property type="entry name" value="CLR5 DOMAIN-CONTAINING PROTEIN"/>
    <property type="match status" value="1"/>
</dbReference>
<dbReference type="AlphaFoldDB" id="A0A2J6SKR0"/>
<dbReference type="Pfam" id="PF14420">
    <property type="entry name" value="Clr5"/>
    <property type="match status" value="1"/>
</dbReference>
<gene>
    <name evidence="3" type="ORF">K444DRAFT_669190</name>
</gene>
<dbReference type="EMBL" id="KZ613912">
    <property type="protein sequence ID" value="PMD51362.1"/>
    <property type="molecule type" value="Genomic_DNA"/>
</dbReference>
<protein>
    <recommendedName>
        <fullName evidence="2">Clr5 domain-containing protein</fullName>
    </recommendedName>
</protein>
<evidence type="ECO:0000256" key="1">
    <source>
        <dbReference type="SAM" id="MobiDB-lite"/>
    </source>
</evidence>
<dbReference type="STRING" id="1095630.A0A2J6SKR0"/>
<evidence type="ECO:0000313" key="3">
    <source>
        <dbReference type="EMBL" id="PMD51362.1"/>
    </source>
</evidence>
<organism evidence="3 4">
    <name type="scientific">Hyaloscypha bicolor E</name>
    <dbReference type="NCBI Taxonomy" id="1095630"/>
    <lineage>
        <taxon>Eukaryota</taxon>
        <taxon>Fungi</taxon>
        <taxon>Dikarya</taxon>
        <taxon>Ascomycota</taxon>
        <taxon>Pezizomycotina</taxon>
        <taxon>Leotiomycetes</taxon>
        <taxon>Helotiales</taxon>
        <taxon>Hyaloscyphaceae</taxon>
        <taxon>Hyaloscypha</taxon>
        <taxon>Hyaloscypha bicolor</taxon>
    </lineage>
</organism>
<dbReference type="SUPFAM" id="SSF48452">
    <property type="entry name" value="TPR-like"/>
    <property type="match status" value="1"/>
</dbReference>
<feature type="region of interest" description="Disordered" evidence="1">
    <location>
        <begin position="59"/>
        <end position="80"/>
    </location>
</feature>
<name>A0A2J6SKR0_9HELO</name>
<dbReference type="InterPro" id="IPR011990">
    <property type="entry name" value="TPR-like_helical_dom_sf"/>
</dbReference>
<dbReference type="InParanoid" id="A0A2J6SKR0"/>
<dbReference type="InterPro" id="IPR025676">
    <property type="entry name" value="Clr5_dom"/>
</dbReference>
<dbReference type="Gene3D" id="1.25.40.10">
    <property type="entry name" value="Tetratricopeptide repeat domain"/>
    <property type="match status" value="1"/>
</dbReference>
<evidence type="ECO:0000259" key="2">
    <source>
        <dbReference type="Pfam" id="PF14420"/>
    </source>
</evidence>
<feature type="region of interest" description="Disordered" evidence="1">
    <location>
        <begin position="110"/>
        <end position="139"/>
    </location>
</feature>
<sequence>MLPSAMPSQQNSSDFAFGGYWNQSAPQFSASSGHYEEAEDAPRTALSYSFVPPGPLFGDRDAYENIPNTRPSLSSPSGTAFTVTIPPVQTISAEHRQPPLHHFSATGTIQTDTTYERSTQQPTKARKSMPRAPNFTPSDWERHHDEIKRLWVDENKTLPETMKAMAENFEFEPSIEQYKKQLKKWNWSKYLPTKEAFWMENKAAKRKHEEKKDTVFDYRGQTYTQQSIQQRLQRKKIRQDETVVSADAPTPSGITYTTPRDDPTSPLYIASPRMSSQPLRRIPASTSSIAQASHQPNLLRNGRSEADIEAVYQEAQSLERRSMIEDAEKKFREALTGFESLYSATHEATAAVAYHLASFYASCGRMKDADVIFDWMTGKYIQRYGHKGLETLEHLLNVVEMFCNWSRIKDSPKIVLLFQRIGLFYESDGIWNDAEPWFEQALLACYRSLGEGSSSAKRLEAALEKQRLSM</sequence>
<proteinExistence type="predicted"/>